<keyword evidence="4" id="KW-1185">Reference proteome</keyword>
<keyword evidence="2" id="KW-0812">Transmembrane</keyword>
<sequence length="369" mass="39474">MFTGRDVKISKLVLVTLCFSGGIALVTYVTRSIYDEIHSSLIPKNETSFAISPADGPRMASVPAAAVIDARSLKKHKLNGQKIMLIAMAAAMAFSFCCSFMWQAYGSRISKWWRSKTRGPAPSPVLIGLEDIVNRIRPARWWSPSPPELSLHEDGQQPDPFLRQDEQQVGRVRRAIPPANMIREVTLPTVRPSSDSARSAPAATPTLPTVRSSSGSAKSAPGAVSPQEIPSTDADCNPPRTLSTTPGSIPTELTLDVTRNSTPPNPEVVSTLTLPNSDAVSTSTYPDSDAVSISTYPDTDDLSTLTMPNSEAVKALAQTKPDPEAVSSLTQPSLENTDKLAESILETPDSPTLPTVPMAESKNVEDGPA</sequence>
<reference evidence="3 4" key="1">
    <citation type="submission" date="2018-06" db="EMBL/GenBank/DDBJ databases">
        <title>Genome analysis of cellulolytic fungus Trichoderma lentiforme CFAM-422.</title>
        <authorList>
            <person name="Steindorff A.S."/>
            <person name="Formighieri E.F."/>
            <person name="Midorikawa G.E.O."/>
            <person name="Tamietti M.S."/>
            <person name="Ramos E.Z."/>
            <person name="Silva A.S."/>
            <person name="Bon E.P.S."/>
            <person name="Mendes T.D."/>
            <person name="Damaso M.C.T."/>
            <person name="Favaro L.C.L."/>
        </authorList>
    </citation>
    <scope>NUCLEOTIDE SEQUENCE [LARGE SCALE GENOMIC DNA]</scope>
    <source>
        <strain evidence="3 4">CFAM-422</strain>
    </source>
</reference>
<keyword evidence="2" id="KW-1133">Transmembrane helix</keyword>
<evidence type="ECO:0000313" key="3">
    <source>
        <dbReference type="EMBL" id="KAF3075030.1"/>
    </source>
</evidence>
<feature type="compositionally biased region" description="Polar residues" evidence="1">
    <location>
        <begin position="257"/>
        <end position="293"/>
    </location>
</feature>
<feature type="compositionally biased region" description="Low complexity" evidence="1">
    <location>
        <begin position="192"/>
        <end position="226"/>
    </location>
</feature>
<dbReference type="EMBL" id="QLNT01000004">
    <property type="protein sequence ID" value="KAF3075030.1"/>
    <property type="molecule type" value="Genomic_DNA"/>
</dbReference>
<feature type="transmembrane region" description="Helical" evidence="2">
    <location>
        <begin position="12"/>
        <end position="34"/>
    </location>
</feature>
<feature type="region of interest" description="Disordered" evidence="1">
    <location>
        <begin position="315"/>
        <end position="369"/>
    </location>
</feature>
<dbReference type="Proteomes" id="UP000801864">
    <property type="component" value="Unassembled WGS sequence"/>
</dbReference>
<feature type="transmembrane region" description="Helical" evidence="2">
    <location>
        <begin position="83"/>
        <end position="105"/>
    </location>
</feature>
<protein>
    <submittedName>
        <fullName evidence="3">Uncharacterized protein</fullName>
    </submittedName>
</protein>
<gene>
    <name evidence="3" type="ORF">CFAM422_002783</name>
</gene>
<name>A0A9P5CEY1_9HYPO</name>
<keyword evidence="2" id="KW-0472">Membrane</keyword>
<evidence type="ECO:0000313" key="4">
    <source>
        <dbReference type="Proteomes" id="UP000801864"/>
    </source>
</evidence>
<accession>A0A9P5CEY1</accession>
<dbReference type="AlphaFoldDB" id="A0A9P5CEY1"/>
<organism evidence="3 4">
    <name type="scientific">Trichoderma lentiforme</name>
    <dbReference type="NCBI Taxonomy" id="1567552"/>
    <lineage>
        <taxon>Eukaryota</taxon>
        <taxon>Fungi</taxon>
        <taxon>Dikarya</taxon>
        <taxon>Ascomycota</taxon>
        <taxon>Pezizomycotina</taxon>
        <taxon>Sordariomycetes</taxon>
        <taxon>Hypocreomycetidae</taxon>
        <taxon>Hypocreales</taxon>
        <taxon>Hypocreaceae</taxon>
        <taxon>Trichoderma</taxon>
    </lineage>
</organism>
<evidence type="ECO:0000256" key="2">
    <source>
        <dbReference type="SAM" id="Phobius"/>
    </source>
</evidence>
<proteinExistence type="predicted"/>
<evidence type="ECO:0000256" key="1">
    <source>
        <dbReference type="SAM" id="MobiDB-lite"/>
    </source>
</evidence>
<comment type="caution">
    <text evidence="3">The sequence shown here is derived from an EMBL/GenBank/DDBJ whole genome shotgun (WGS) entry which is preliminary data.</text>
</comment>
<feature type="region of interest" description="Disordered" evidence="1">
    <location>
        <begin position="184"/>
        <end position="293"/>
    </location>
</feature>